<gene>
    <name evidence="3" type="ORF">ACFFLS_09430</name>
</gene>
<organism evidence="3 4">
    <name type="scientific">Flavobacterium procerum</name>
    <dbReference type="NCBI Taxonomy" id="1455569"/>
    <lineage>
        <taxon>Bacteria</taxon>
        <taxon>Pseudomonadati</taxon>
        <taxon>Bacteroidota</taxon>
        <taxon>Flavobacteriia</taxon>
        <taxon>Flavobacteriales</taxon>
        <taxon>Flavobacteriaceae</taxon>
        <taxon>Flavobacterium</taxon>
    </lineage>
</organism>
<keyword evidence="4" id="KW-1185">Reference proteome</keyword>
<dbReference type="RefSeq" id="WP_379685310.1">
    <property type="nucleotide sequence ID" value="NZ_JBHLYW010000008.1"/>
</dbReference>
<feature type="domain" description="Response regulatory" evidence="2">
    <location>
        <begin position="6"/>
        <end position="129"/>
    </location>
</feature>
<name>A0ABV6BT79_9FLAO</name>
<dbReference type="EMBL" id="JBHLYW010000008">
    <property type="protein sequence ID" value="MFC0077264.1"/>
    <property type="molecule type" value="Genomic_DNA"/>
</dbReference>
<dbReference type="SUPFAM" id="SSF52172">
    <property type="entry name" value="CheY-like"/>
    <property type="match status" value="1"/>
</dbReference>
<evidence type="ECO:0000256" key="1">
    <source>
        <dbReference type="PROSITE-ProRule" id="PRU00169"/>
    </source>
</evidence>
<evidence type="ECO:0000313" key="4">
    <source>
        <dbReference type="Proteomes" id="UP001589734"/>
    </source>
</evidence>
<dbReference type="PROSITE" id="PS50110">
    <property type="entry name" value="RESPONSE_REGULATORY"/>
    <property type="match status" value="1"/>
</dbReference>
<dbReference type="Pfam" id="PF00072">
    <property type="entry name" value="Response_reg"/>
    <property type="match status" value="1"/>
</dbReference>
<dbReference type="SMART" id="SM00448">
    <property type="entry name" value="REC"/>
    <property type="match status" value="1"/>
</dbReference>
<reference evidence="3 4" key="1">
    <citation type="submission" date="2024-09" db="EMBL/GenBank/DDBJ databases">
        <authorList>
            <person name="Sun Q."/>
            <person name="Mori K."/>
        </authorList>
    </citation>
    <scope>NUCLEOTIDE SEQUENCE [LARGE SCALE GENOMIC DNA]</scope>
    <source>
        <strain evidence="3 4">CGMCC 1.12926</strain>
    </source>
</reference>
<dbReference type="CDD" id="cd17546">
    <property type="entry name" value="REC_hyHK_CKI1_RcsC-like"/>
    <property type="match status" value="1"/>
</dbReference>
<comment type="caution">
    <text evidence="3">The sequence shown here is derived from an EMBL/GenBank/DDBJ whole genome shotgun (WGS) entry which is preliminary data.</text>
</comment>
<dbReference type="Proteomes" id="UP001589734">
    <property type="component" value="Unassembled WGS sequence"/>
</dbReference>
<feature type="modified residue" description="4-aspartylphosphate" evidence="1">
    <location>
        <position position="60"/>
    </location>
</feature>
<dbReference type="InterPro" id="IPR052893">
    <property type="entry name" value="TCS_response_regulator"/>
</dbReference>
<keyword evidence="1" id="KW-0597">Phosphoprotein</keyword>
<evidence type="ECO:0000259" key="2">
    <source>
        <dbReference type="PROSITE" id="PS50110"/>
    </source>
</evidence>
<dbReference type="InterPro" id="IPR001789">
    <property type="entry name" value="Sig_transdc_resp-reg_receiver"/>
</dbReference>
<dbReference type="InterPro" id="IPR011006">
    <property type="entry name" value="CheY-like_superfamily"/>
</dbReference>
<dbReference type="Gene3D" id="3.40.50.2300">
    <property type="match status" value="1"/>
</dbReference>
<dbReference type="PANTHER" id="PTHR44520:SF2">
    <property type="entry name" value="RESPONSE REGULATOR RCP1"/>
    <property type="match status" value="1"/>
</dbReference>
<protein>
    <submittedName>
        <fullName evidence="3">Response regulator</fullName>
    </submittedName>
</protein>
<dbReference type="PANTHER" id="PTHR44520">
    <property type="entry name" value="RESPONSE REGULATOR RCP1-RELATED"/>
    <property type="match status" value="1"/>
</dbReference>
<proteinExistence type="predicted"/>
<accession>A0ABV6BT79</accession>
<sequence>MESKPDFLLVEDNLVDQIVAQRLLKKAFDKEPVFVANNGKEALDWLLNHLTFDSLIVLLDIQMPIMNGLDFLNEFDKITEEIKKKIKIYVLSSTLDSDEIKKLKENKNVTKFLQKPFPSEMLKNEFLHD</sequence>
<evidence type="ECO:0000313" key="3">
    <source>
        <dbReference type="EMBL" id="MFC0077264.1"/>
    </source>
</evidence>